<evidence type="ECO:0000256" key="1">
    <source>
        <dbReference type="SAM" id="MobiDB-lite"/>
    </source>
</evidence>
<gene>
    <name evidence="2" type="ORF">BDQ12DRAFT_606399</name>
</gene>
<feature type="region of interest" description="Disordered" evidence="1">
    <location>
        <begin position="1"/>
        <end position="28"/>
    </location>
</feature>
<name>A0A5C3LXZ0_9AGAR</name>
<dbReference type="EMBL" id="ML213604">
    <property type="protein sequence ID" value="TFK38109.1"/>
    <property type="molecule type" value="Genomic_DNA"/>
</dbReference>
<dbReference type="STRING" id="68775.A0A5C3LXZ0"/>
<proteinExistence type="predicted"/>
<evidence type="ECO:0000313" key="2">
    <source>
        <dbReference type="EMBL" id="TFK38109.1"/>
    </source>
</evidence>
<sequence>MLRSRTRSSGSSQPASPQQTTVSPERKTRLGMAGVANIFIRMRRFENQAIKPHHIVSASGDPRSHPGLAESACEKKIPVEWVDNFVCVGGVNVATLLRATRGTLLDQADALGANALVDEQWKCTICGPKHRPNGTFKVQIRYTACATRSSQLDPHRPITLDQAKGVPGLMTIIKRNDN</sequence>
<dbReference type="OrthoDB" id="3261081at2759"/>
<feature type="compositionally biased region" description="Low complexity" evidence="1">
    <location>
        <begin position="7"/>
        <end position="23"/>
    </location>
</feature>
<evidence type="ECO:0000313" key="3">
    <source>
        <dbReference type="Proteomes" id="UP000308652"/>
    </source>
</evidence>
<dbReference type="AlphaFoldDB" id="A0A5C3LXZ0"/>
<organism evidence="2 3">
    <name type="scientific">Crucibulum laeve</name>
    <dbReference type="NCBI Taxonomy" id="68775"/>
    <lineage>
        <taxon>Eukaryota</taxon>
        <taxon>Fungi</taxon>
        <taxon>Dikarya</taxon>
        <taxon>Basidiomycota</taxon>
        <taxon>Agaricomycotina</taxon>
        <taxon>Agaricomycetes</taxon>
        <taxon>Agaricomycetidae</taxon>
        <taxon>Agaricales</taxon>
        <taxon>Agaricineae</taxon>
        <taxon>Nidulariaceae</taxon>
        <taxon>Crucibulum</taxon>
    </lineage>
</organism>
<reference evidence="2 3" key="1">
    <citation type="journal article" date="2019" name="Nat. Ecol. Evol.">
        <title>Megaphylogeny resolves global patterns of mushroom evolution.</title>
        <authorList>
            <person name="Varga T."/>
            <person name="Krizsan K."/>
            <person name="Foldi C."/>
            <person name="Dima B."/>
            <person name="Sanchez-Garcia M."/>
            <person name="Sanchez-Ramirez S."/>
            <person name="Szollosi G.J."/>
            <person name="Szarkandi J.G."/>
            <person name="Papp V."/>
            <person name="Albert L."/>
            <person name="Andreopoulos W."/>
            <person name="Angelini C."/>
            <person name="Antonin V."/>
            <person name="Barry K.W."/>
            <person name="Bougher N.L."/>
            <person name="Buchanan P."/>
            <person name="Buyck B."/>
            <person name="Bense V."/>
            <person name="Catcheside P."/>
            <person name="Chovatia M."/>
            <person name="Cooper J."/>
            <person name="Damon W."/>
            <person name="Desjardin D."/>
            <person name="Finy P."/>
            <person name="Geml J."/>
            <person name="Haridas S."/>
            <person name="Hughes K."/>
            <person name="Justo A."/>
            <person name="Karasinski D."/>
            <person name="Kautmanova I."/>
            <person name="Kiss B."/>
            <person name="Kocsube S."/>
            <person name="Kotiranta H."/>
            <person name="LaButti K.M."/>
            <person name="Lechner B.E."/>
            <person name="Liimatainen K."/>
            <person name="Lipzen A."/>
            <person name="Lukacs Z."/>
            <person name="Mihaltcheva S."/>
            <person name="Morgado L.N."/>
            <person name="Niskanen T."/>
            <person name="Noordeloos M.E."/>
            <person name="Ohm R.A."/>
            <person name="Ortiz-Santana B."/>
            <person name="Ovrebo C."/>
            <person name="Racz N."/>
            <person name="Riley R."/>
            <person name="Savchenko A."/>
            <person name="Shiryaev A."/>
            <person name="Soop K."/>
            <person name="Spirin V."/>
            <person name="Szebenyi C."/>
            <person name="Tomsovsky M."/>
            <person name="Tulloss R.E."/>
            <person name="Uehling J."/>
            <person name="Grigoriev I.V."/>
            <person name="Vagvolgyi C."/>
            <person name="Papp T."/>
            <person name="Martin F.M."/>
            <person name="Miettinen O."/>
            <person name="Hibbett D.S."/>
            <person name="Nagy L.G."/>
        </authorList>
    </citation>
    <scope>NUCLEOTIDE SEQUENCE [LARGE SCALE GENOMIC DNA]</scope>
    <source>
        <strain evidence="2 3">CBS 166.37</strain>
    </source>
</reference>
<accession>A0A5C3LXZ0</accession>
<keyword evidence="3" id="KW-1185">Reference proteome</keyword>
<dbReference type="Proteomes" id="UP000308652">
    <property type="component" value="Unassembled WGS sequence"/>
</dbReference>
<protein>
    <submittedName>
        <fullName evidence="2">Uncharacterized protein</fullName>
    </submittedName>
</protein>